<evidence type="ECO:0000256" key="2">
    <source>
        <dbReference type="ARBA" id="ARBA00009508"/>
    </source>
</evidence>
<feature type="domain" description="Complex 1 LYR protein" evidence="7">
    <location>
        <begin position="17"/>
        <end position="74"/>
    </location>
</feature>
<dbReference type="Pfam" id="PF05347">
    <property type="entry name" value="Complex1_LYR"/>
    <property type="match status" value="1"/>
</dbReference>
<evidence type="ECO:0000256" key="4">
    <source>
        <dbReference type="ARBA" id="ARBA00023128"/>
    </source>
</evidence>
<evidence type="ECO:0000256" key="5">
    <source>
        <dbReference type="ARBA" id="ARBA00026235"/>
    </source>
</evidence>
<comment type="caution">
    <text evidence="8">The sequence shown here is derived from an EMBL/GenBank/DDBJ whole genome shotgun (WGS) entry which is preliminary data.</text>
</comment>
<evidence type="ECO:0000256" key="1">
    <source>
        <dbReference type="ARBA" id="ARBA00004173"/>
    </source>
</evidence>
<evidence type="ECO:0000256" key="6">
    <source>
        <dbReference type="ARBA" id="ARBA00044735"/>
    </source>
</evidence>
<dbReference type="GO" id="GO:0005739">
    <property type="term" value="C:mitochondrion"/>
    <property type="evidence" value="ECO:0007669"/>
    <property type="project" value="UniProtKB-SubCell"/>
</dbReference>
<dbReference type="PANTHER" id="PTHR13675:SF0">
    <property type="entry name" value="LYR MOTIF-CONTAINING PROTEIN 2"/>
    <property type="match status" value="1"/>
</dbReference>
<proteinExistence type="inferred from homology"/>
<keyword evidence="3" id="KW-0809">Transit peptide</keyword>
<dbReference type="InterPro" id="IPR008011">
    <property type="entry name" value="Complex1_LYR_dom"/>
</dbReference>
<dbReference type="Proteomes" id="UP001627154">
    <property type="component" value="Unassembled WGS sequence"/>
</dbReference>
<evidence type="ECO:0000259" key="7">
    <source>
        <dbReference type="Pfam" id="PF05347"/>
    </source>
</evidence>
<sequence length="84" mass="9936">MKPVPPTMNLKQFMASREVLKLYRGFLRTIKLIPDQADRDYMKNWVRSDFKTYKNVTDDLQLKALMAHGENSLRELQKNLARAH</sequence>
<comment type="subcellular location">
    <subcellularLocation>
        <location evidence="1">Mitochondrion</location>
    </subcellularLocation>
</comment>
<gene>
    <name evidence="8" type="ORF">TKK_004886</name>
</gene>
<organism evidence="8 9">
    <name type="scientific">Trichogramma kaykai</name>
    <dbReference type="NCBI Taxonomy" id="54128"/>
    <lineage>
        <taxon>Eukaryota</taxon>
        <taxon>Metazoa</taxon>
        <taxon>Ecdysozoa</taxon>
        <taxon>Arthropoda</taxon>
        <taxon>Hexapoda</taxon>
        <taxon>Insecta</taxon>
        <taxon>Pterygota</taxon>
        <taxon>Neoptera</taxon>
        <taxon>Endopterygota</taxon>
        <taxon>Hymenoptera</taxon>
        <taxon>Apocrita</taxon>
        <taxon>Proctotrupomorpha</taxon>
        <taxon>Chalcidoidea</taxon>
        <taxon>Trichogrammatidae</taxon>
        <taxon>Trichogramma</taxon>
    </lineage>
</organism>
<comment type="function">
    <text evidence="6">Involved in efficient integration of the N-module into mitochondrial respiratory chain complex I.</text>
</comment>
<evidence type="ECO:0000313" key="9">
    <source>
        <dbReference type="Proteomes" id="UP001627154"/>
    </source>
</evidence>
<dbReference type="CDD" id="cd20262">
    <property type="entry name" value="Complex1_LYR_LYRM2"/>
    <property type="match status" value="1"/>
</dbReference>
<dbReference type="AlphaFoldDB" id="A0ABD2XBM4"/>
<protein>
    <recommendedName>
        <fullName evidence="5">LYR motif-containing protein 2</fullName>
    </recommendedName>
</protein>
<keyword evidence="4" id="KW-0496">Mitochondrion</keyword>
<name>A0ABD2XBM4_9HYME</name>
<dbReference type="EMBL" id="JBJJXI010000040">
    <property type="protein sequence ID" value="KAL3402056.1"/>
    <property type="molecule type" value="Genomic_DNA"/>
</dbReference>
<keyword evidence="9" id="KW-1185">Reference proteome</keyword>
<comment type="similarity">
    <text evidence="2">Belongs to the complex I LYR family.</text>
</comment>
<reference evidence="8 9" key="1">
    <citation type="journal article" date="2024" name="bioRxiv">
        <title>A reference genome for Trichogramma kaykai: A tiny desert-dwelling parasitoid wasp with competing sex-ratio distorters.</title>
        <authorList>
            <person name="Culotta J."/>
            <person name="Lindsey A.R."/>
        </authorList>
    </citation>
    <scope>NUCLEOTIDE SEQUENCE [LARGE SCALE GENOMIC DNA]</scope>
    <source>
        <strain evidence="8 9">KSX58</strain>
    </source>
</reference>
<dbReference type="InterPro" id="IPR045293">
    <property type="entry name" value="Complex1_LYR_LYRM2"/>
</dbReference>
<evidence type="ECO:0000313" key="8">
    <source>
        <dbReference type="EMBL" id="KAL3402056.1"/>
    </source>
</evidence>
<dbReference type="PANTHER" id="PTHR13675">
    <property type="entry name" value="LYR MOTIF-CONTAINING PROTEIN 2"/>
    <property type="match status" value="1"/>
</dbReference>
<accession>A0ABD2XBM4</accession>
<evidence type="ECO:0000256" key="3">
    <source>
        <dbReference type="ARBA" id="ARBA00022946"/>
    </source>
</evidence>